<proteinExistence type="predicted"/>
<gene>
    <name evidence="1" type="ORF">GCM10008111_12810</name>
</gene>
<protein>
    <submittedName>
        <fullName evidence="1">Uncharacterized protein</fullName>
    </submittedName>
</protein>
<accession>A0ABQ2WIE7</accession>
<evidence type="ECO:0000313" key="2">
    <source>
        <dbReference type="Proteomes" id="UP000634667"/>
    </source>
</evidence>
<dbReference type="Proteomes" id="UP000634667">
    <property type="component" value="Unassembled WGS sequence"/>
</dbReference>
<sequence>MLYLSAQWLKLWSKLCAGLWFKPNVTHSSISLTLPMARVYRYPIVAVCLGLIASFNALAQDTAPSLTAALNNPLAEVAPASPPAALGEPIQFLLSELTSLQRNVLTLADGSTWQTNITQLGFAGNTVLITGKNLTTGNNTLYLNGFQFTAKHKSGDIEPNNGYRLSVINILADGKRLILSHNLQAYVIDAHRQHSRHWRADNSVIVRDDFRTLVYLPTLETVTVQLAQSP</sequence>
<organism evidence="1 2">
    <name type="scientific">Alishewanella tabrizica</name>
    <dbReference type="NCBI Taxonomy" id="671278"/>
    <lineage>
        <taxon>Bacteria</taxon>
        <taxon>Pseudomonadati</taxon>
        <taxon>Pseudomonadota</taxon>
        <taxon>Gammaproteobacteria</taxon>
        <taxon>Alteromonadales</taxon>
        <taxon>Alteromonadaceae</taxon>
        <taxon>Alishewanella</taxon>
    </lineage>
</organism>
<dbReference type="RefSeq" id="WP_189481663.1">
    <property type="nucleotide sequence ID" value="NZ_BMYR01000004.1"/>
</dbReference>
<keyword evidence="2" id="KW-1185">Reference proteome</keyword>
<dbReference type="EMBL" id="BMYR01000004">
    <property type="protein sequence ID" value="GGW58083.1"/>
    <property type="molecule type" value="Genomic_DNA"/>
</dbReference>
<comment type="caution">
    <text evidence="1">The sequence shown here is derived from an EMBL/GenBank/DDBJ whole genome shotgun (WGS) entry which is preliminary data.</text>
</comment>
<reference evidence="2" key="1">
    <citation type="journal article" date="2019" name="Int. J. Syst. Evol. Microbiol.">
        <title>The Global Catalogue of Microorganisms (GCM) 10K type strain sequencing project: providing services to taxonomists for standard genome sequencing and annotation.</title>
        <authorList>
            <consortium name="The Broad Institute Genomics Platform"/>
            <consortium name="The Broad Institute Genome Sequencing Center for Infectious Disease"/>
            <person name="Wu L."/>
            <person name="Ma J."/>
        </authorList>
    </citation>
    <scope>NUCLEOTIDE SEQUENCE [LARGE SCALE GENOMIC DNA]</scope>
    <source>
        <strain evidence="2">KCTC 23723</strain>
    </source>
</reference>
<evidence type="ECO:0000313" key="1">
    <source>
        <dbReference type="EMBL" id="GGW58083.1"/>
    </source>
</evidence>
<name>A0ABQ2WIE7_9ALTE</name>